<proteinExistence type="predicted"/>
<protein>
    <submittedName>
        <fullName evidence="3">Phospholipase</fullName>
    </submittedName>
</protein>
<evidence type="ECO:0000256" key="1">
    <source>
        <dbReference type="ARBA" id="ARBA00022729"/>
    </source>
</evidence>
<sequence>MQNTFKPITLFLLFLIATLSCFAQTQNYNHTKVDSLTFIETRKTLNNLPTTKFEKRNFKQGKKQLPYRLLLPKNYTGTGKYPLVITFHNSTRIGNDNENQLEPLSRIWLREEIYAKYKCFVLAPQFDKRSSNYSENEDGVLISKPSEDVAMVLELIKTLEKEYPNIDKSRIYLIGYSMGASTAQNILNREPKIFAGMVSIAAVPDYSNLKGIKNKNIWLIHGQKDIENSYKGSVELFKRLKKSKKTIFTTFLELDHNNINIPFLLNEEIPQWLFQHRN</sequence>
<keyword evidence="1 2" id="KW-0732">Signal</keyword>
<accession>A0A4R0N3T9</accession>
<dbReference type="InterPro" id="IPR029058">
    <property type="entry name" value="AB_hydrolase_fold"/>
</dbReference>
<dbReference type="GO" id="GO:0008236">
    <property type="term" value="F:serine-type peptidase activity"/>
    <property type="evidence" value="ECO:0007669"/>
    <property type="project" value="InterPro"/>
</dbReference>
<name>A0A4R0N3T9_9SPHI</name>
<gene>
    <name evidence="3" type="ORF">EZ428_06700</name>
</gene>
<feature type="chain" id="PRO_5020739264" evidence="2">
    <location>
        <begin position="24"/>
        <end position="278"/>
    </location>
</feature>
<feature type="signal peptide" evidence="2">
    <location>
        <begin position="1"/>
        <end position="23"/>
    </location>
</feature>
<dbReference type="EMBL" id="SJSK01000001">
    <property type="protein sequence ID" value="TCC94455.1"/>
    <property type="molecule type" value="Genomic_DNA"/>
</dbReference>
<keyword evidence="4" id="KW-1185">Reference proteome</keyword>
<reference evidence="3 4" key="1">
    <citation type="submission" date="2019-02" db="EMBL/GenBank/DDBJ databases">
        <title>Pedobacter sp. RP-1-13 sp. nov., isolated from Arctic soil.</title>
        <authorList>
            <person name="Dahal R.H."/>
        </authorList>
    </citation>
    <scope>NUCLEOTIDE SEQUENCE [LARGE SCALE GENOMIC DNA]</scope>
    <source>
        <strain evidence="3 4">RP-1-13</strain>
    </source>
</reference>
<dbReference type="SUPFAM" id="SSF53474">
    <property type="entry name" value="alpha/beta-Hydrolases"/>
    <property type="match status" value="1"/>
</dbReference>
<dbReference type="PANTHER" id="PTHR43037:SF1">
    <property type="entry name" value="BLL1128 PROTEIN"/>
    <property type="match status" value="1"/>
</dbReference>
<organism evidence="3 4">
    <name type="scientific">Pedobacter frigiditerrae</name>
    <dbReference type="NCBI Taxonomy" id="2530452"/>
    <lineage>
        <taxon>Bacteria</taxon>
        <taxon>Pseudomonadati</taxon>
        <taxon>Bacteroidota</taxon>
        <taxon>Sphingobacteriia</taxon>
        <taxon>Sphingobacteriales</taxon>
        <taxon>Sphingobacteriaceae</taxon>
        <taxon>Pedobacter</taxon>
    </lineage>
</organism>
<dbReference type="GO" id="GO:0006508">
    <property type="term" value="P:proteolysis"/>
    <property type="evidence" value="ECO:0007669"/>
    <property type="project" value="InterPro"/>
</dbReference>
<dbReference type="Gene3D" id="3.40.50.1820">
    <property type="entry name" value="alpha/beta hydrolase"/>
    <property type="match status" value="1"/>
</dbReference>
<dbReference type="OrthoDB" id="9764953at2"/>
<evidence type="ECO:0000313" key="4">
    <source>
        <dbReference type="Proteomes" id="UP000292884"/>
    </source>
</evidence>
<dbReference type="AlphaFoldDB" id="A0A4R0N3T9"/>
<dbReference type="PROSITE" id="PS51257">
    <property type="entry name" value="PROKAR_LIPOPROTEIN"/>
    <property type="match status" value="1"/>
</dbReference>
<comment type="caution">
    <text evidence="3">The sequence shown here is derived from an EMBL/GenBank/DDBJ whole genome shotgun (WGS) entry which is preliminary data.</text>
</comment>
<dbReference type="Proteomes" id="UP000292884">
    <property type="component" value="Unassembled WGS sequence"/>
</dbReference>
<evidence type="ECO:0000313" key="3">
    <source>
        <dbReference type="EMBL" id="TCC94455.1"/>
    </source>
</evidence>
<dbReference type="InterPro" id="IPR050955">
    <property type="entry name" value="Plant_Biomass_Hydrol_Est"/>
</dbReference>
<dbReference type="PANTHER" id="PTHR43037">
    <property type="entry name" value="UNNAMED PRODUCT-RELATED"/>
    <property type="match status" value="1"/>
</dbReference>
<evidence type="ECO:0000256" key="2">
    <source>
        <dbReference type="SAM" id="SignalP"/>
    </source>
</evidence>